<organism evidence="12 13">
    <name type="scientific">Chondromyces apiculatus DSM 436</name>
    <dbReference type="NCBI Taxonomy" id="1192034"/>
    <lineage>
        <taxon>Bacteria</taxon>
        <taxon>Pseudomonadati</taxon>
        <taxon>Myxococcota</taxon>
        <taxon>Polyangia</taxon>
        <taxon>Polyangiales</taxon>
        <taxon>Polyangiaceae</taxon>
        <taxon>Chondromyces</taxon>
    </lineage>
</organism>
<keyword evidence="4 8" id="KW-0274">FAD</keyword>
<evidence type="ECO:0000259" key="11">
    <source>
        <dbReference type="Pfam" id="PF02771"/>
    </source>
</evidence>
<keyword evidence="13" id="KW-1185">Reference proteome</keyword>
<proteinExistence type="inferred from homology"/>
<dbReference type="Pfam" id="PF02770">
    <property type="entry name" value="Acyl-CoA_dh_M"/>
    <property type="match status" value="1"/>
</dbReference>
<dbReference type="STRING" id="1192034.CAP_4387"/>
<dbReference type="Gene3D" id="2.40.110.10">
    <property type="entry name" value="Butyryl-CoA Dehydrogenase, subunit A, domain 2"/>
    <property type="match status" value="1"/>
</dbReference>
<evidence type="ECO:0000313" key="13">
    <source>
        <dbReference type="Proteomes" id="UP000019678"/>
    </source>
</evidence>
<evidence type="ECO:0000256" key="3">
    <source>
        <dbReference type="ARBA" id="ARBA00022630"/>
    </source>
</evidence>
<dbReference type="EC" id="1.3.8.10" evidence="6"/>
<dbReference type="FunFam" id="1.10.540.10:FF:000002">
    <property type="entry name" value="Acyl-CoA dehydrogenase FadE19"/>
    <property type="match status" value="1"/>
</dbReference>
<dbReference type="FunFam" id="2.40.110.10:FF:000001">
    <property type="entry name" value="Acyl-CoA dehydrogenase, mitochondrial"/>
    <property type="match status" value="1"/>
</dbReference>
<keyword evidence="3 8" id="KW-0285">Flavoprotein</keyword>
<name>A0A017T6F3_9BACT</name>
<feature type="domain" description="Acyl-CoA dehydrogenase/oxidase N-terminal" evidence="11">
    <location>
        <begin position="19"/>
        <end position="129"/>
    </location>
</feature>
<dbReference type="InterPro" id="IPR009075">
    <property type="entry name" value="AcylCo_DH/oxidase_C"/>
</dbReference>
<dbReference type="SUPFAM" id="SSF47203">
    <property type="entry name" value="Acyl-CoA dehydrogenase C-terminal domain-like"/>
    <property type="match status" value="1"/>
</dbReference>
<comment type="caution">
    <text evidence="12">The sequence shown here is derived from an EMBL/GenBank/DDBJ whole genome shotgun (WGS) entry which is preliminary data.</text>
</comment>
<dbReference type="Pfam" id="PF00441">
    <property type="entry name" value="Acyl-CoA_dh_1"/>
    <property type="match status" value="1"/>
</dbReference>
<evidence type="ECO:0000256" key="7">
    <source>
        <dbReference type="ARBA" id="ARBA00072305"/>
    </source>
</evidence>
<dbReference type="InterPro" id="IPR013786">
    <property type="entry name" value="AcylCoA_DH/ox_N"/>
</dbReference>
<dbReference type="Gene3D" id="1.20.140.10">
    <property type="entry name" value="Butyryl-CoA Dehydrogenase, subunit A, domain 3"/>
    <property type="match status" value="1"/>
</dbReference>
<dbReference type="AlphaFoldDB" id="A0A017T6F3"/>
<dbReference type="InterPro" id="IPR046373">
    <property type="entry name" value="Acyl-CoA_Oxase/DH_mid-dom_sf"/>
</dbReference>
<accession>A0A017T6F3</accession>
<dbReference type="PANTHER" id="PTHR43884">
    <property type="entry name" value="ACYL-COA DEHYDROGENASE"/>
    <property type="match status" value="1"/>
</dbReference>
<evidence type="ECO:0000256" key="6">
    <source>
        <dbReference type="ARBA" id="ARBA00066362"/>
    </source>
</evidence>
<evidence type="ECO:0000256" key="4">
    <source>
        <dbReference type="ARBA" id="ARBA00022827"/>
    </source>
</evidence>
<protein>
    <recommendedName>
        <fullName evidence="7">Cyclohex-1-ene-1-carbonyl-CoA dehydrogenase</fullName>
        <ecNumber evidence="6">1.3.8.10</ecNumber>
    </recommendedName>
</protein>
<comment type="similarity">
    <text evidence="2 8">Belongs to the acyl-CoA dehydrogenase family.</text>
</comment>
<dbReference type="eggNOG" id="COG1960">
    <property type="taxonomic scope" value="Bacteria"/>
</dbReference>
<dbReference type="PROSITE" id="PS00073">
    <property type="entry name" value="ACYL_COA_DH_2"/>
    <property type="match status" value="1"/>
</dbReference>
<keyword evidence="5 8" id="KW-0560">Oxidoreductase</keyword>
<evidence type="ECO:0000256" key="5">
    <source>
        <dbReference type="ARBA" id="ARBA00023002"/>
    </source>
</evidence>
<evidence type="ECO:0000256" key="2">
    <source>
        <dbReference type="ARBA" id="ARBA00009347"/>
    </source>
</evidence>
<dbReference type="SUPFAM" id="SSF56645">
    <property type="entry name" value="Acyl-CoA dehydrogenase NM domain-like"/>
    <property type="match status" value="1"/>
</dbReference>
<sequence>MRGMLQSPDRLNSLALALTDEHRLLWESARTFARERVASGAAERDKTAVFPSELLPELAEMGLLAMKVPEEDGGSGADNVGYVLAMAAIAEACASTAVILASSNLATKILADHGTEAQRERWLRPYARGALGPASFALTEPQGGSDAATLRTSARLDGDAWVLTGSKMWITSGAHAGIHLVFARTEPQGGARGIGCFVVERGTPGLTVGAEEDKMGLRSSGTVALHFEDCRIPRENLIGAPGSGYGLALGALGAGRIGIAAQCLGIAEAAMVEGLSYAAERRAFGERVLDFQNSQFVAANCRMDLDAAWLLTLRAALLLDRGERARMESSMAKVVASEACGRVVDAMLQLHGGYGYSREYRIERLYRDCRVTRIYEGTNEIQRVVIARELLRDHAEERSA</sequence>
<dbReference type="Gene3D" id="1.10.540.10">
    <property type="entry name" value="Acyl-CoA dehydrogenase/oxidase, N-terminal domain"/>
    <property type="match status" value="1"/>
</dbReference>
<evidence type="ECO:0000259" key="9">
    <source>
        <dbReference type="Pfam" id="PF00441"/>
    </source>
</evidence>
<dbReference type="Proteomes" id="UP000019678">
    <property type="component" value="Unassembled WGS sequence"/>
</dbReference>
<dbReference type="EMBL" id="ASRX01000032">
    <property type="protein sequence ID" value="EYF04567.1"/>
    <property type="molecule type" value="Genomic_DNA"/>
</dbReference>
<gene>
    <name evidence="12" type="ORF">CAP_4387</name>
</gene>
<evidence type="ECO:0000256" key="8">
    <source>
        <dbReference type="RuleBase" id="RU362125"/>
    </source>
</evidence>
<dbReference type="InterPro" id="IPR009100">
    <property type="entry name" value="AcylCoA_DH/oxidase_NM_dom_sf"/>
</dbReference>
<dbReference type="Pfam" id="PF02771">
    <property type="entry name" value="Acyl-CoA_dh_N"/>
    <property type="match status" value="1"/>
</dbReference>
<evidence type="ECO:0000259" key="10">
    <source>
        <dbReference type="Pfam" id="PF02770"/>
    </source>
</evidence>
<dbReference type="GO" id="GO:0050660">
    <property type="term" value="F:flavin adenine dinucleotide binding"/>
    <property type="evidence" value="ECO:0007669"/>
    <property type="project" value="InterPro"/>
</dbReference>
<dbReference type="InterPro" id="IPR037069">
    <property type="entry name" value="AcylCoA_DH/ox_N_sf"/>
</dbReference>
<evidence type="ECO:0000256" key="1">
    <source>
        <dbReference type="ARBA" id="ARBA00001974"/>
    </source>
</evidence>
<feature type="domain" description="Acyl-CoA dehydrogenase/oxidase C-terminal" evidence="9">
    <location>
        <begin position="242"/>
        <end position="391"/>
    </location>
</feature>
<dbReference type="InterPro" id="IPR006089">
    <property type="entry name" value="Acyl-CoA_DH_CS"/>
</dbReference>
<dbReference type="PANTHER" id="PTHR43884:SF12">
    <property type="entry name" value="ISOVALERYL-COA DEHYDROGENASE, MITOCHONDRIAL-RELATED"/>
    <property type="match status" value="1"/>
</dbReference>
<reference evidence="12 13" key="1">
    <citation type="submission" date="2013-05" db="EMBL/GenBank/DDBJ databases">
        <title>Genome assembly of Chondromyces apiculatus DSM 436.</title>
        <authorList>
            <person name="Sharma G."/>
            <person name="Khatri I."/>
            <person name="Kaur C."/>
            <person name="Mayilraj S."/>
            <person name="Subramanian S."/>
        </authorList>
    </citation>
    <scope>NUCLEOTIDE SEQUENCE [LARGE SCALE GENOMIC DNA]</scope>
    <source>
        <strain evidence="12 13">DSM 436</strain>
    </source>
</reference>
<dbReference type="InterPro" id="IPR036250">
    <property type="entry name" value="AcylCo_DH-like_C"/>
</dbReference>
<dbReference type="FunFam" id="1.20.140.10:FF:000004">
    <property type="entry name" value="Acyl-CoA dehydrogenase FadE25"/>
    <property type="match status" value="1"/>
</dbReference>
<dbReference type="PIRSF" id="PIRSF016578">
    <property type="entry name" value="HsaA"/>
    <property type="match status" value="1"/>
</dbReference>
<comment type="cofactor">
    <cofactor evidence="1 8">
        <name>FAD</name>
        <dbReference type="ChEBI" id="CHEBI:57692"/>
    </cofactor>
</comment>
<evidence type="ECO:0000313" key="12">
    <source>
        <dbReference type="EMBL" id="EYF04567.1"/>
    </source>
</evidence>
<dbReference type="InterPro" id="IPR006091">
    <property type="entry name" value="Acyl-CoA_Oxase/DH_mid-dom"/>
</dbReference>
<feature type="domain" description="Acyl-CoA oxidase/dehydrogenase middle" evidence="10">
    <location>
        <begin position="135"/>
        <end position="230"/>
    </location>
</feature>
<dbReference type="GO" id="GO:0003995">
    <property type="term" value="F:acyl-CoA dehydrogenase activity"/>
    <property type="evidence" value="ECO:0007669"/>
    <property type="project" value="InterPro"/>
</dbReference>